<reference evidence="2 3" key="1">
    <citation type="submission" date="2015-10" db="EMBL/GenBank/DDBJ databases">
        <title>Transcriptomic analysis of a linuron degrading triple-species bacterial consortium.</title>
        <authorList>
            <person name="Albers P."/>
        </authorList>
    </citation>
    <scope>NUCLEOTIDE SEQUENCE [LARGE SCALE GENOMIC DNA]</scope>
    <source>
        <strain evidence="2 3">WDL6</strain>
    </source>
</reference>
<protein>
    <recommendedName>
        <fullName evidence="4">DUF2066 domain-containing protein</fullName>
    </recommendedName>
</protein>
<dbReference type="PATRIC" id="fig|121290.4.peg.2181"/>
<dbReference type="STRING" id="121290.APY04_1301"/>
<evidence type="ECO:0008006" key="4">
    <source>
        <dbReference type="Google" id="ProtNLM"/>
    </source>
</evidence>
<dbReference type="AlphaFoldDB" id="A0A109BJ68"/>
<dbReference type="RefSeq" id="WP_068460805.1">
    <property type="nucleotide sequence ID" value="NZ_LMTR01000043.1"/>
</dbReference>
<proteinExistence type="predicted"/>
<evidence type="ECO:0000256" key="1">
    <source>
        <dbReference type="SAM" id="SignalP"/>
    </source>
</evidence>
<dbReference type="EMBL" id="LMTR01000043">
    <property type="protein sequence ID" value="KWT69801.1"/>
    <property type="molecule type" value="Genomic_DNA"/>
</dbReference>
<feature type="chain" id="PRO_5007132629" description="DUF2066 domain-containing protein" evidence="1">
    <location>
        <begin position="32"/>
        <end position="382"/>
    </location>
</feature>
<feature type="signal peptide" evidence="1">
    <location>
        <begin position="1"/>
        <end position="31"/>
    </location>
</feature>
<evidence type="ECO:0000313" key="3">
    <source>
        <dbReference type="Proteomes" id="UP000059074"/>
    </source>
</evidence>
<sequence>MRLFGREFSGFLGRCLAVTAALVMVAGAASAANDGVFTVGNYPVDATAENAVTAKQKAMADGQEAALKSLLKRLVSVNDYGRLKRLSGLKASDFLEGVSVRSERNSRTRYIASLDFSFRPESVRSVLQQEGIPFVEDQAREIIVVPVVRKPDGSLEKGTAAKVWSDTWKSLDLEHSLTPFSVQPLKEAIPADAVTRAAEGGSGAERVLAGEYGSPYVVLAIAEPDQTAKKLGVTLAGIDAVGDISLKRSYKVFDGDMAYSLELAAVIGLGVLEGRWKARKLPARGGGGSVYAAPAYATTSSGMGTPVALRAQYGSLGEWTEMRRQLLSLPGVENLQIEAESARGADLSMSYPGGAEALSSALYGRGLMLESGGNRLILRSGN</sequence>
<name>A0A109BJ68_HYPSL</name>
<accession>A0A109BJ68</accession>
<gene>
    <name evidence="2" type="ORF">APY04_1301</name>
</gene>
<dbReference type="Pfam" id="PF09839">
    <property type="entry name" value="DUF2066"/>
    <property type="match status" value="1"/>
</dbReference>
<keyword evidence="3" id="KW-1185">Reference proteome</keyword>
<dbReference type="InterPro" id="IPR018642">
    <property type="entry name" value="DUF2066"/>
</dbReference>
<evidence type="ECO:0000313" key="2">
    <source>
        <dbReference type="EMBL" id="KWT69801.1"/>
    </source>
</evidence>
<comment type="caution">
    <text evidence="2">The sequence shown here is derived from an EMBL/GenBank/DDBJ whole genome shotgun (WGS) entry which is preliminary data.</text>
</comment>
<organism evidence="2 3">
    <name type="scientific">Hyphomicrobium sulfonivorans</name>
    <dbReference type="NCBI Taxonomy" id="121290"/>
    <lineage>
        <taxon>Bacteria</taxon>
        <taxon>Pseudomonadati</taxon>
        <taxon>Pseudomonadota</taxon>
        <taxon>Alphaproteobacteria</taxon>
        <taxon>Hyphomicrobiales</taxon>
        <taxon>Hyphomicrobiaceae</taxon>
        <taxon>Hyphomicrobium</taxon>
    </lineage>
</organism>
<dbReference type="Proteomes" id="UP000059074">
    <property type="component" value="Unassembled WGS sequence"/>
</dbReference>
<keyword evidence="1" id="KW-0732">Signal</keyword>
<dbReference type="OrthoDB" id="7928976at2"/>